<sequence length="259" mass="30315">MDKVQAFQVADAIDLRQFKAAFTGTLYFSDAEELFYVLERHQFLYVFKYGVVCLLNHSEVETTQILQLIDGFCKNPLPEKLQEEFEIDARAGKLTFGFDQVGIPRKDTDMYRLVMLYVSQSVALDHFEKLSDQLLNETNYHTQVLERKGRIELKGLNMKKYIGKVLNLKNRISANLYVFDSPESTWEDEDLLKLDAGLKKTFDIQSRFRNIQESLGIVSENFELFKDLLQYRNSVTLEWIIIILIFVEVLNLILEKLMR</sequence>
<evidence type="ECO:0000313" key="4">
    <source>
        <dbReference type="Proteomes" id="UP000033121"/>
    </source>
</evidence>
<dbReference type="PANTHER" id="PTHR16255">
    <property type="entry name" value="REQUIRED FOR MEIOTIC NUCLEAR DIVISION PROTEIN 1 HOMOLOG"/>
    <property type="match status" value="1"/>
</dbReference>
<feature type="transmembrane region" description="Helical" evidence="1">
    <location>
        <begin position="236"/>
        <end position="254"/>
    </location>
</feature>
<dbReference type="EMBL" id="BBWV01000003">
    <property type="protein sequence ID" value="GAO44502.1"/>
    <property type="molecule type" value="Genomic_DNA"/>
</dbReference>
<dbReference type="InterPro" id="IPR051624">
    <property type="entry name" value="RMD1/Sad1-interacting"/>
</dbReference>
<evidence type="ECO:0000313" key="3">
    <source>
        <dbReference type="EMBL" id="GAO44502.1"/>
    </source>
</evidence>
<feature type="domain" description="DUF155" evidence="2">
    <location>
        <begin position="44"/>
        <end position="211"/>
    </location>
</feature>
<keyword evidence="1" id="KW-1133">Transmembrane helix</keyword>
<proteinExistence type="predicted"/>
<name>A0A0E9N3F6_9BACT</name>
<dbReference type="AlphaFoldDB" id="A0A0E9N3F6"/>
<dbReference type="PANTHER" id="PTHR16255:SF1">
    <property type="entry name" value="REQUIRED FOR MEIOTIC NUCLEAR DIVISION PROTEIN 1 HOMOLOG"/>
    <property type="match status" value="1"/>
</dbReference>
<dbReference type="RefSeq" id="WP_046370419.1">
    <property type="nucleotide sequence ID" value="NZ_BBWV01000003.1"/>
</dbReference>
<keyword evidence="1" id="KW-0812">Transmembrane</keyword>
<dbReference type="Pfam" id="PF02582">
    <property type="entry name" value="DUF155"/>
    <property type="match status" value="1"/>
</dbReference>
<keyword evidence="4" id="KW-1185">Reference proteome</keyword>
<comment type="caution">
    <text evidence="3">The sequence shown here is derived from an EMBL/GenBank/DDBJ whole genome shotgun (WGS) entry which is preliminary data.</text>
</comment>
<dbReference type="OrthoDB" id="942290at2"/>
<dbReference type="Proteomes" id="UP000033121">
    <property type="component" value="Unassembled WGS sequence"/>
</dbReference>
<organism evidence="3 4">
    <name type="scientific">Flavihumibacter petaseus NBRC 106054</name>
    <dbReference type="NCBI Taxonomy" id="1220578"/>
    <lineage>
        <taxon>Bacteria</taxon>
        <taxon>Pseudomonadati</taxon>
        <taxon>Bacteroidota</taxon>
        <taxon>Chitinophagia</taxon>
        <taxon>Chitinophagales</taxon>
        <taxon>Chitinophagaceae</taxon>
        <taxon>Flavihumibacter</taxon>
    </lineage>
</organism>
<dbReference type="InterPro" id="IPR003734">
    <property type="entry name" value="DUF155"/>
</dbReference>
<dbReference type="STRING" id="1220578.FPE01S_03_05390"/>
<evidence type="ECO:0000256" key="1">
    <source>
        <dbReference type="SAM" id="Phobius"/>
    </source>
</evidence>
<accession>A0A0E9N3F6</accession>
<evidence type="ECO:0000259" key="2">
    <source>
        <dbReference type="Pfam" id="PF02582"/>
    </source>
</evidence>
<keyword evidence="1" id="KW-0472">Membrane</keyword>
<gene>
    <name evidence="3" type="ORF">FPE01S_03_05390</name>
</gene>
<reference evidence="3 4" key="1">
    <citation type="submission" date="2015-04" db="EMBL/GenBank/DDBJ databases">
        <title>Whole genome shotgun sequence of Flavihumibacter petaseus NBRC 106054.</title>
        <authorList>
            <person name="Miyazawa S."/>
            <person name="Hosoyama A."/>
            <person name="Hashimoto M."/>
            <person name="Noguchi M."/>
            <person name="Tsuchikane K."/>
            <person name="Ohji S."/>
            <person name="Yamazoe A."/>
            <person name="Ichikawa N."/>
            <person name="Kimura A."/>
            <person name="Fujita N."/>
        </authorList>
    </citation>
    <scope>NUCLEOTIDE SEQUENCE [LARGE SCALE GENOMIC DNA]</scope>
    <source>
        <strain evidence="3 4">NBRC 106054</strain>
    </source>
</reference>
<protein>
    <recommendedName>
        <fullName evidence="2">DUF155 domain-containing protein</fullName>
    </recommendedName>
</protein>